<reference evidence="3" key="1">
    <citation type="submission" date="2025-08" db="UniProtKB">
        <authorList>
            <consortium name="RefSeq"/>
        </authorList>
    </citation>
    <scope>IDENTIFICATION</scope>
</reference>
<organism evidence="2 3">
    <name type="scientific">Diaphorina citri</name>
    <name type="common">Asian citrus psyllid</name>
    <dbReference type="NCBI Taxonomy" id="121845"/>
    <lineage>
        <taxon>Eukaryota</taxon>
        <taxon>Metazoa</taxon>
        <taxon>Ecdysozoa</taxon>
        <taxon>Arthropoda</taxon>
        <taxon>Hexapoda</taxon>
        <taxon>Insecta</taxon>
        <taxon>Pterygota</taxon>
        <taxon>Neoptera</taxon>
        <taxon>Paraneoptera</taxon>
        <taxon>Hemiptera</taxon>
        <taxon>Sternorrhyncha</taxon>
        <taxon>Psylloidea</taxon>
        <taxon>Psyllidae</taxon>
        <taxon>Diaphorininae</taxon>
        <taxon>Diaphorina</taxon>
    </lineage>
</organism>
<gene>
    <name evidence="3" type="primary">LOC108253658</name>
</gene>
<dbReference type="Proteomes" id="UP000079169">
    <property type="component" value="Unplaced"/>
</dbReference>
<keyword evidence="2" id="KW-1185">Reference proteome</keyword>
<name>A0A3Q0JIA4_DIACI</name>
<evidence type="ECO:0000313" key="2">
    <source>
        <dbReference type="Proteomes" id="UP000079169"/>
    </source>
</evidence>
<evidence type="ECO:0000256" key="1">
    <source>
        <dbReference type="SAM" id="MobiDB-lite"/>
    </source>
</evidence>
<feature type="region of interest" description="Disordered" evidence="1">
    <location>
        <begin position="29"/>
        <end position="107"/>
    </location>
</feature>
<proteinExistence type="predicted"/>
<accession>A0A3Q0JIA4</accession>
<feature type="non-terminal residue" evidence="3">
    <location>
        <position position="107"/>
    </location>
</feature>
<sequence length="107" mass="11417">MVMAGFVFTDEDYVVDWSAKCHAWAVSPLSPLSSPPPPYLTMDMGSFDNSSLPRPPVHPGREFPSGGSTSELPPLPPSSSSCSSTEAVNTPPLPLPRRSNLERTSSS</sequence>
<dbReference type="AlphaFoldDB" id="A0A3Q0JIA4"/>
<dbReference type="KEGG" id="dci:108253658"/>
<feature type="compositionally biased region" description="Low complexity" evidence="1">
    <location>
        <begin position="64"/>
        <end position="86"/>
    </location>
</feature>
<dbReference type="PaxDb" id="121845-A0A3Q0JIA4"/>
<evidence type="ECO:0000313" key="3">
    <source>
        <dbReference type="RefSeq" id="XP_026686450.1"/>
    </source>
</evidence>
<dbReference type="RefSeq" id="XP_026686450.1">
    <property type="nucleotide sequence ID" value="XM_026830649.1"/>
</dbReference>
<protein>
    <submittedName>
        <fullName evidence="3">Inverted formin-2-like</fullName>
    </submittedName>
</protein>
<dbReference type="GeneID" id="108253658"/>